<name>A0A1E3QPK1_9ASCO</name>
<feature type="non-terminal residue" evidence="2">
    <location>
        <position position="1"/>
    </location>
</feature>
<feature type="region of interest" description="Disordered" evidence="1">
    <location>
        <begin position="129"/>
        <end position="149"/>
    </location>
</feature>
<dbReference type="EMBL" id="KV454432">
    <property type="protein sequence ID" value="ODQ79568.1"/>
    <property type="molecule type" value="Genomic_DNA"/>
</dbReference>
<dbReference type="OrthoDB" id="4069604at2759"/>
<evidence type="ECO:0000256" key="1">
    <source>
        <dbReference type="SAM" id="MobiDB-lite"/>
    </source>
</evidence>
<reference evidence="3" key="1">
    <citation type="submission" date="2016-05" db="EMBL/GenBank/DDBJ databases">
        <title>Comparative genomics of biotechnologically important yeasts.</title>
        <authorList>
            <consortium name="DOE Joint Genome Institute"/>
            <person name="Riley R."/>
            <person name="Haridas S."/>
            <person name="Wolfe K.H."/>
            <person name="Lopes M.R."/>
            <person name="Hittinger C.T."/>
            <person name="Goker M."/>
            <person name="Salamov A."/>
            <person name="Wisecaver J."/>
            <person name="Long T.M."/>
            <person name="Aerts A.L."/>
            <person name="Barry K."/>
            <person name="Choi C."/>
            <person name="Clum A."/>
            <person name="Coughlan A.Y."/>
            <person name="Deshpande S."/>
            <person name="Douglass A.P."/>
            <person name="Hanson S.J."/>
            <person name="Klenk H.-P."/>
            <person name="Labutti K."/>
            <person name="Lapidus A."/>
            <person name="Lindquist E."/>
            <person name="Lipzen A."/>
            <person name="Meier-Kolthoff J.P."/>
            <person name="Ohm R.A."/>
            <person name="Otillar R.P."/>
            <person name="Pangilinan J."/>
            <person name="Peng Y."/>
            <person name="Rokas A."/>
            <person name="Rosa C.A."/>
            <person name="Scheuner C."/>
            <person name="Sibirny A.A."/>
            <person name="Slot J.C."/>
            <person name="Stielow J.B."/>
            <person name="Sun H."/>
            <person name="Kurtzman C.P."/>
            <person name="Blackwell M."/>
            <person name="Grigoriev I.V."/>
            <person name="Jeffries T.W."/>
        </authorList>
    </citation>
    <scope>NUCLEOTIDE SEQUENCE [LARGE SCALE GENOMIC DNA]</scope>
    <source>
        <strain evidence="3">NRRL Y-12698</strain>
    </source>
</reference>
<dbReference type="GeneID" id="30149164"/>
<keyword evidence="3" id="KW-1185">Reference proteome</keyword>
<accession>A0A1E3QPK1</accession>
<evidence type="ECO:0000313" key="2">
    <source>
        <dbReference type="EMBL" id="ODQ79568.1"/>
    </source>
</evidence>
<organism evidence="2 3">
    <name type="scientific">Babjeviella inositovora NRRL Y-12698</name>
    <dbReference type="NCBI Taxonomy" id="984486"/>
    <lineage>
        <taxon>Eukaryota</taxon>
        <taxon>Fungi</taxon>
        <taxon>Dikarya</taxon>
        <taxon>Ascomycota</taxon>
        <taxon>Saccharomycotina</taxon>
        <taxon>Pichiomycetes</taxon>
        <taxon>Serinales incertae sedis</taxon>
        <taxon>Babjeviella</taxon>
    </lineage>
</organism>
<dbReference type="RefSeq" id="XP_018984896.1">
    <property type="nucleotide sequence ID" value="XM_019131311.1"/>
</dbReference>
<gene>
    <name evidence="2" type="ORF">BABINDRAFT_23478</name>
</gene>
<feature type="non-terminal residue" evidence="2">
    <location>
        <position position="149"/>
    </location>
</feature>
<proteinExistence type="predicted"/>
<sequence length="149" mass="16387">SPEEVAQAVAYDASFISYFLLDFDFNNDRYTSYMKDNGLKYPQTLIQYIVDQQGQTDLTKALDAFPFTQFRTYITAFPWYNSLLGKGSITEFKVPGDFTAAPEASAVPVVEATPSATVSDTVTFTSNNLNSQARSLEGSSSTRPTNSVS</sequence>
<evidence type="ECO:0000313" key="3">
    <source>
        <dbReference type="Proteomes" id="UP000094336"/>
    </source>
</evidence>
<dbReference type="AlphaFoldDB" id="A0A1E3QPK1"/>
<protein>
    <submittedName>
        <fullName evidence="2">Uncharacterized protein</fullName>
    </submittedName>
</protein>
<dbReference type="InterPro" id="IPR000992">
    <property type="entry name" value="SRP1_TIP1"/>
</dbReference>
<dbReference type="Proteomes" id="UP000094336">
    <property type="component" value="Unassembled WGS sequence"/>
</dbReference>
<dbReference type="Pfam" id="PF00660">
    <property type="entry name" value="SRP1_TIP1"/>
    <property type="match status" value="1"/>
</dbReference>